<organism evidence="1">
    <name type="scientific">marine sediment metagenome</name>
    <dbReference type="NCBI Taxonomy" id="412755"/>
    <lineage>
        <taxon>unclassified sequences</taxon>
        <taxon>metagenomes</taxon>
        <taxon>ecological metagenomes</taxon>
    </lineage>
</organism>
<dbReference type="EMBL" id="LAZR01070339">
    <property type="protein sequence ID" value="KKK42242.1"/>
    <property type="molecule type" value="Genomic_DNA"/>
</dbReference>
<name>A0A0F8VCZ3_9ZZZZ</name>
<reference evidence="1" key="1">
    <citation type="journal article" date="2015" name="Nature">
        <title>Complex archaea that bridge the gap between prokaryotes and eukaryotes.</title>
        <authorList>
            <person name="Spang A."/>
            <person name="Saw J.H."/>
            <person name="Jorgensen S.L."/>
            <person name="Zaremba-Niedzwiedzka K."/>
            <person name="Martijn J."/>
            <person name="Lind A.E."/>
            <person name="van Eijk R."/>
            <person name="Schleper C."/>
            <person name="Guy L."/>
            <person name="Ettema T.J."/>
        </authorList>
    </citation>
    <scope>NUCLEOTIDE SEQUENCE</scope>
</reference>
<dbReference type="AlphaFoldDB" id="A0A0F8VCZ3"/>
<proteinExistence type="predicted"/>
<comment type="caution">
    <text evidence="1">The sequence shown here is derived from an EMBL/GenBank/DDBJ whole genome shotgun (WGS) entry which is preliminary data.</text>
</comment>
<evidence type="ECO:0000313" key="1">
    <source>
        <dbReference type="EMBL" id="KKK42242.1"/>
    </source>
</evidence>
<gene>
    <name evidence="1" type="ORF">LCGC14_2181070</name>
</gene>
<accession>A0A0F8VCZ3</accession>
<sequence>MKKIKNFKSVKNGDWILFRNPNSKVRTIVIVENKLIVYAFDYKGIMEKFEFRRRFFNSLWDFYPKEWKKYKLNKKDKEIFNREIILGSLEWEKQINSRDFLTDLRKSKGRIKL</sequence>
<protein>
    <submittedName>
        <fullName evidence="1">Uncharacterized protein</fullName>
    </submittedName>
</protein>